<reference evidence="1 2" key="1">
    <citation type="submission" date="2016-01" db="EMBL/GenBank/DDBJ databases">
        <title>Draft genome of the antarctic isolate Shewanella frigidimarina Ag06-30.</title>
        <authorList>
            <person name="Parmeciano Di Noto G."/>
            <person name="Vazquez S."/>
            <person name="Mac Cormack W."/>
            <person name="Iriarte A."/>
            <person name="Quiroga C."/>
        </authorList>
    </citation>
    <scope>NUCLEOTIDE SEQUENCE [LARGE SCALE GENOMIC DNA]</scope>
    <source>
        <strain evidence="1 2">Ag06-30</strain>
    </source>
</reference>
<sequence>MNTSLRYATRQALNNLAKPVVLISVLSGGFLAGCNSDDDAMTMVKNSAPMVSSIMLSTVTETPVTEQLIATDKDGDALTFTVMNEPTLGTVSLMPNGEFTYTPVNEVTGMDSFTVAVTDGVNDPVAAMVNISIDAEQVMFSSLSRQAFLQPSQAVPIRINGRVVEDDVSTADFYDDLLLD</sequence>
<accession>A0A119CYU3</accession>
<dbReference type="AlphaFoldDB" id="A0A119CYU3"/>
<gene>
    <name evidence="1" type="ORF">AWJ07_08170</name>
</gene>
<name>A0A119CYU3_SHEFR</name>
<organism evidence="1">
    <name type="scientific">Shewanella frigidimarina</name>
    <dbReference type="NCBI Taxonomy" id="56812"/>
    <lineage>
        <taxon>Bacteria</taxon>
        <taxon>Pseudomonadati</taxon>
        <taxon>Pseudomonadota</taxon>
        <taxon>Gammaproteobacteria</taxon>
        <taxon>Alteromonadales</taxon>
        <taxon>Shewanellaceae</taxon>
        <taxon>Shewanella</taxon>
    </lineage>
</organism>
<protein>
    <recommendedName>
        <fullName evidence="3">Cadherin-like domain-containing protein</fullName>
    </recommendedName>
</protein>
<dbReference type="PROSITE" id="PS51257">
    <property type="entry name" value="PROKAR_LIPOPROTEIN"/>
    <property type="match status" value="1"/>
</dbReference>
<dbReference type="Proteomes" id="UP000055702">
    <property type="component" value="Unassembled WGS sequence"/>
</dbReference>
<comment type="caution">
    <text evidence="1">The sequence shown here is derived from an EMBL/GenBank/DDBJ whole genome shotgun (WGS) entry which is preliminary data.</text>
</comment>
<evidence type="ECO:0000313" key="2">
    <source>
        <dbReference type="Proteomes" id="UP000055702"/>
    </source>
</evidence>
<evidence type="ECO:0000313" key="1">
    <source>
        <dbReference type="EMBL" id="KVX00335.1"/>
    </source>
</evidence>
<dbReference type="Pfam" id="PF17963">
    <property type="entry name" value="Big_9"/>
    <property type="match status" value="1"/>
</dbReference>
<dbReference type="NCBIfam" id="TIGR01965">
    <property type="entry name" value="VCBS_repeat"/>
    <property type="match status" value="1"/>
</dbReference>
<dbReference type="RefSeq" id="WP_059747276.1">
    <property type="nucleotide sequence ID" value="NZ_LRDC01000051.1"/>
</dbReference>
<dbReference type="InterPro" id="IPR010221">
    <property type="entry name" value="VCBS_dom"/>
</dbReference>
<proteinExistence type="predicted"/>
<dbReference type="EMBL" id="LRDC01000051">
    <property type="protein sequence ID" value="KVX00335.1"/>
    <property type="molecule type" value="Genomic_DNA"/>
</dbReference>
<evidence type="ECO:0008006" key="3">
    <source>
        <dbReference type="Google" id="ProtNLM"/>
    </source>
</evidence>
<dbReference type="Gene3D" id="2.60.40.2810">
    <property type="match status" value="1"/>
</dbReference>